<sequence>MELRYYLIFAVVALVLQLFLFIFDRTLRWLFQPVLSKKTLSLLSSLFFIGANAVIFLTIFRVYPQFRVSAFILVFLLYNSFIALGGWALLTCCKRGQNVTKFDRTLFNGTLRLLYPIALASLFGLSIYNAYTPNVLHYQIQINKPLPALRIGVASDFHLGTLFGGKQIDELAAIFNREKVDLILLPGDIMDDNVNAYLAEKMQPHLAKLKAPLGVYATLGNHDFFGDKIRVAQEIRQAGLQLLEDESVVVNHQFVLIGRNDEMAVNRPETKTLLQTVDTKMPIFLMDHRPTDVMKHSQLPIDLQVSGHTHKGQIFPANLFTILMYDLAYGYKQLGNGHYFVTSGYGFWGIPLRLGSQSEVLIIDVIGK</sequence>
<dbReference type="RefSeq" id="WP_135709781.1">
    <property type="nucleotide sequence ID" value="NZ_CABFKI010000005.1"/>
</dbReference>
<dbReference type="EMBL" id="CABFKI010000005">
    <property type="protein sequence ID" value="VTU07581.1"/>
    <property type="molecule type" value="Genomic_DNA"/>
</dbReference>
<dbReference type="InterPro" id="IPR051158">
    <property type="entry name" value="Metallophosphoesterase_sf"/>
</dbReference>
<dbReference type="Gene3D" id="3.60.21.10">
    <property type="match status" value="1"/>
</dbReference>
<dbReference type="GO" id="GO:0016787">
    <property type="term" value="F:hydrolase activity"/>
    <property type="evidence" value="ECO:0007669"/>
    <property type="project" value="UniProtKB-KW"/>
</dbReference>
<keyword evidence="1" id="KW-0812">Transmembrane</keyword>
<keyword evidence="1" id="KW-1133">Transmembrane helix</keyword>
<evidence type="ECO:0000313" key="3">
    <source>
        <dbReference type="EMBL" id="VTU07581.1"/>
    </source>
</evidence>
<dbReference type="PANTHER" id="PTHR31302">
    <property type="entry name" value="TRANSMEMBRANE PROTEIN WITH METALLOPHOSPHOESTERASE DOMAIN-RELATED"/>
    <property type="match status" value="1"/>
</dbReference>
<dbReference type="EC" id="3.1.-.-" evidence="3"/>
<dbReference type="Proteomes" id="UP000308167">
    <property type="component" value="Unassembled WGS sequence"/>
</dbReference>
<proteinExistence type="predicted"/>
<dbReference type="SUPFAM" id="SSF56300">
    <property type="entry name" value="Metallo-dependent phosphatases"/>
    <property type="match status" value="1"/>
</dbReference>
<feature type="domain" description="Calcineurin-like phosphoesterase" evidence="2">
    <location>
        <begin position="149"/>
        <end position="311"/>
    </location>
</feature>
<dbReference type="InterPro" id="IPR029052">
    <property type="entry name" value="Metallo-depent_PP-like"/>
</dbReference>
<feature type="transmembrane region" description="Helical" evidence="1">
    <location>
        <begin position="39"/>
        <end position="63"/>
    </location>
</feature>
<feature type="transmembrane region" description="Helical" evidence="1">
    <location>
        <begin position="69"/>
        <end position="92"/>
    </location>
</feature>
<keyword evidence="1" id="KW-0472">Membrane</keyword>
<evidence type="ECO:0000313" key="4">
    <source>
        <dbReference type="Proteomes" id="UP000308167"/>
    </source>
</evidence>
<evidence type="ECO:0000256" key="1">
    <source>
        <dbReference type="SAM" id="Phobius"/>
    </source>
</evidence>
<dbReference type="InterPro" id="IPR004843">
    <property type="entry name" value="Calcineurin-like_PHP"/>
</dbReference>
<dbReference type="PANTHER" id="PTHR31302:SF0">
    <property type="entry name" value="TRANSMEMBRANE PROTEIN WITH METALLOPHOSPHOESTERASE DOMAIN"/>
    <property type="match status" value="1"/>
</dbReference>
<protein>
    <submittedName>
        <fullName evidence="3">Metallophosphoesterase</fullName>
        <ecNumber evidence="3">3.1.-.-</ecNumber>
    </submittedName>
</protein>
<feature type="transmembrane region" description="Helical" evidence="1">
    <location>
        <begin position="6"/>
        <end position="27"/>
    </location>
</feature>
<name>A0ABY6TJ52_9PAST</name>
<evidence type="ECO:0000259" key="2">
    <source>
        <dbReference type="Pfam" id="PF00149"/>
    </source>
</evidence>
<feature type="transmembrane region" description="Helical" evidence="1">
    <location>
        <begin position="113"/>
        <end position="131"/>
    </location>
</feature>
<keyword evidence="3" id="KW-0378">Hydrolase</keyword>
<comment type="caution">
    <text evidence="3">The sequence shown here is derived from an EMBL/GenBank/DDBJ whole genome shotgun (WGS) entry which is preliminary data.</text>
</comment>
<keyword evidence="4" id="KW-1185">Reference proteome</keyword>
<reference evidence="3 4" key="1">
    <citation type="submission" date="2019-05" db="EMBL/GenBank/DDBJ databases">
        <authorList>
            <consortium name="Pathogen Informatics"/>
        </authorList>
    </citation>
    <scope>NUCLEOTIDE SEQUENCE [LARGE SCALE GENOMIC DNA]</scope>
    <source>
        <strain evidence="3 4">NM319</strain>
    </source>
</reference>
<gene>
    <name evidence="3" type="ORF">SAMEA1410922_00959</name>
</gene>
<dbReference type="GeneID" id="86155356"/>
<dbReference type="Pfam" id="PF00149">
    <property type="entry name" value="Metallophos"/>
    <property type="match status" value="1"/>
</dbReference>
<organism evidence="3 4">
    <name type="scientific">Actinobacillus porcinus</name>
    <dbReference type="NCBI Taxonomy" id="51048"/>
    <lineage>
        <taxon>Bacteria</taxon>
        <taxon>Pseudomonadati</taxon>
        <taxon>Pseudomonadota</taxon>
        <taxon>Gammaproteobacteria</taxon>
        <taxon>Pasteurellales</taxon>
        <taxon>Pasteurellaceae</taxon>
        <taxon>Actinobacillus</taxon>
    </lineage>
</organism>
<accession>A0ABY6TJ52</accession>